<proteinExistence type="predicted"/>
<evidence type="ECO:0000313" key="2">
    <source>
        <dbReference type="EMBL" id="REG98491.1"/>
    </source>
</evidence>
<dbReference type="RefSeq" id="WP_115813386.1">
    <property type="nucleotide sequence ID" value="NZ_QUNI01000006.1"/>
</dbReference>
<evidence type="ECO:0000313" key="3">
    <source>
        <dbReference type="Proteomes" id="UP000257136"/>
    </source>
</evidence>
<organism evidence="2 3">
    <name type="scientific">Flavobacterium aquicola</name>
    <dbReference type="NCBI Taxonomy" id="1682742"/>
    <lineage>
        <taxon>Bacteria</taxon>
        <taxon>Pseudomonadati</taxon>
        <taxon>Bacteroidota</taxon>
        <taxon>Flavobacteriia</taxon>
        <taxon>Flavobacteriales</taxon>
        <taxon>Flavobacteriaceae</taxon>
        <taxon>Flavobacterium</taxon>
    </lineage>
</organism>
<dbReference type="EMBL" id="QUNI01000006">
    <property type="protein sequence ID" value="REG98491.1"/>
    <property type="molecule type" value="Genomic_DNA"/>
</dbReference>
<keyword evidence="3" id="KW-1185">Reference proteome</keyword>
<feature type="signal peptide" evidence="1">
    <location>
        <begin position="1"/>
        <end position="25"/>
    </location>
</feature>
<sequence>MKTTEKIKIVMALLVTALFANNTQAQESSSQNYDQGFRLGLGVTGGYAVHDPYKLALGADARLQYDLSKRYSLTLTTGYSRLFVSEADGDDLGFVPAKVGFKAFVWNDQFYIMGEGGAAFVTDPHYHNTSLLLAPSIGYATKYIDISLRYEHYNNLPRWNNDGSLGKGVGQVGLRVAYGFDL</sequence>
<dbReference type="Proteomes" id="UP000257136">
    <property type="component" value="Unassembled WGS sequence"/>
</dbReference>
<feature type="chain" id="PRO_5017834569" description="Outer membrane protein with beta-barrel domain" evidence="1">
    <location>
        <begin position="26"/>
        <end position="182"/>
    </location>
</feature>
<evidence type="ECO:0008006" key="4">
    <source>
        <dbReference type="Google" id="ProtNLM"/>
    </source>
</evidence>
<comment type="caution">
    <text evidence="2">The sequence shown here is derived from an EMBL/GenBank/DDBJ whole genome shotgun (WGS) entry which is preliminary data.</text>
</comment>
<name>A0A3E0EJY3_9FLAO</name>
<protein>
    <recommendedName>
        <fullName evidence="4">Outer membrane protein with beta-barrel domain</fullName>
    </recommendedName>
</protein>
<evidence type="ECO:0000256" key="1">
    <source>
        <dbReference type="SAM" id="SignalP"/>
    </source>
</evidence>
<dbReference type="AlphaFoldDB" id="A0A3E0EJY3"/>
<gene>
    <name evidence="2" type="ORF">C8P67_10688</name>
</gene>
<keyword evidence="1" id="KW-0732">Signal</keyword>
<accession>A0A3E0EJY3</accession>
<dbReference type="OrthoDB" id="791021at2"/>
<reference evidence="2 3" key="1">
    <citation type="submission" date="2018-08" db="EMBL/GenBank/DDBJ databases">
        <title>Genomic Encyclopedia of Archaeal and Bacterial Type Strains, Phase II (KMG-II): from individual species to whole genera.</title>
        <authorList>
            <person name="Goeker M."/>
        </authorList>
    </citation>
    <scope>NUCLEOTIDE SEQUENCE [LARGE SCALE GENOMIC DNA]</scope>
    <source>
        <strain evidence="2 3">DSM 100880</strain>
    </source>
</reference>